<evidence type="ECO:0000256" key="2">
    <source>
        <dbReference type="ARBA" id="ARBA00001968"/>
    </source>
</evidence>
<dbReference type="InterPro" id="IPR003660">
    <property type="entry name" value="HAMP_dom"/>
</dbReference>
<dbReference type="InterPro" id="IPR003661">
    <property type="entry name" value="HisK_dim/P_dom"/>
</dbReference>
<keyword evidence="8 16" id="KW-0418">Kinase</keyword>
<dbReference type="InterPro" id="IPR004358">
    <property type="entry name" value="Sig_transdc_His_kin-like_C"/>
</dbReference>
<comment type="subcellular location">
    <subcellularLocation>
        <location evidence="3">Cell membrane</location>
    </subcellularLocation>
</comment>
<comment type="cofactor">
    <cofactor evidence="2">
        <name>a divalent metal cation</name>
        <dbReference type="ChEBI" id="CHEBI:60240"/>
    </cofactor>
</comment>
<dbReference type="InterPro" id="IPR036097">
    <property type="entry name" value="HisK_dim/P_sf"/>
</dbReference>
<evidence type="ECO:0000259" key="14">
    <source>
        <dbReference type="PROSITE" id="PS50109"/>
    </source>
</evidence>
<dbReference type="GO" id="GO:0000155">
    <property type="term" value="F:phosphorelay sensor kinase activity"/>
    <property type="evidence" value="ECO:0007669"/>
    <property type="project" value="InterPro"/>
</dbReference>
<dbReference type="FunFam" id="3.30.565.10:FF:000006">
    <property type="entry name" value="Sensor histidine kinase WalK"/>
    <property type="match status" value="1"/>
</dbReference>
<dbReference type="EMBL" id="JAMTCK010000013">
    <property type="protein sequence ID" value="MCP2168371.1"/>
    <property type="molecule type" value="Genomic_DNA"/>
</dbReference>
<evidence type="ECO:0000256" key="3">
    <source>
        <dbReference type="ARBA" id="ARBA00004236"/>
    </source>
</evidence>
<evidence type="ECO:0000256" key="8">
    <source>
        <dbReference type="ARBA" id="ARBA00022777"/>
    </source>
</evidence>
<evidence type="ECO:0000313" key="17">
    <source>
        <dbReference type="Proteomes" id="UP001206128"/>
    </source>
</evidence>
<feature type="compositionally biased region" description="Low complexity" evidence="12">
    <location>
        <begin position="15"/>
        <end position="29"/>
    </location>
</feature>
<feature type="transmembrane region" description="Helical" evidence="13">
    <location>
        <begin position="190"/>
        <end position="213"/>
    </location>
</feature>
<dbReference type="Gene3D" id="3.30.565.10">
    <property type="entry name" value="Histidine kinase-like ATPase, C-terminal domain"/>
    <property type="match status" value="1"/>
</dbReference>
<dbReference type="PROSITE" id="PS50109">
    <property type="entry name" value="HIS_KIN"/>
    <property type="match status" value="1"/>
</dbReference>
<proteinExistence type="predicted"/>
<feature type="region of interest" description="Disordered" evidence="12">
    <location>
        <begin position="1"/>
        <end position="29"/>
    </location>
</feature>
<evidence type="ECO:0000256" key="12">
    <source>
        <dbReference type="SAM" id="MobiDB-lite"/>
    </source>
</evidence>
<dbReference type="PRINTS" id="PR00344">
    <property type="entry name" value="BCTRLSENSOR"/>
</dbReference>
<evidence type="ECO:0000256" key="13">
    <source>
        <dbReference type="SAM" id="Phobius"/>
    </source>
</evidence>
<evidence type="ECO:0000256" key="11">
    <source>
        <dbReference type="ARBA" id="ARBA00023136"/>
    </source>
</evidence>
<dbReference type="CDD" id="cd06225">
    <property type="entry name" value="HAMP"/>
    <property type="match status" value="1"/>
</dbReference>
<dbReference type="GO" id="GO:0005886">
    <property type="term" value="C:plasma membrane"/>
    <property type="evidence" value="ECO:0007669"/>
    <property type="project" value="UniProtKB-SubCell"/>
</dbReference>
<feature type="transmembrane region" description="Helical" evidence="13">
    <location>
        <begin position="39"/>
        <end position="62"/>
    </location>
</feature>
<gene>
    <name evidence="16" type="ORF">LX83_005249</name>
</gene>
<dbReference type="CDD" id="cd00075">
    <property type="entry name" value="HATPase"/>
    <property type="match status" value="1"/>
</dbReference>
<evidence type="ECO:0000256" key="9">
    <source>
        <dbReference type="ARBA" id="ARBA00022989"/>
    </source>
</evidence>
<protein>
    <recommendedName>
        <fullName evidence="4">histidine kinase</fullName>
        <ecNumber evidence="4">2.7.13.3</ecNumber>
    </recommendedName>
</protein>
<feature type="domain" description="HAMP" evidence="15">
    <location>
        <begin position="214"/>
        <end position="267"/>
    </location>
</feature>
<keyword evidence="11 13" id="KW-0472">Membrane</keyword>
<dbReference type="FunFam" id="1.10.287.130:FF:000001">
    <property type="entry name" value="Two-component sensor histidine kinase"/>
    <property type="match status" value="1"/>
</dbReference>
<dbReference type="InterPro" id="IPR005467">
    <property type="entry name" value="His_kinase_dom"/>
</dbReference>
<accession>A0AAE3GHM5</accession>
<keyword evidence="6" id="KW-0808">Transferase</keyword>
<dbReference type="InterPro" id="IPR036890">
    <property type="entry name" value="HATPase_C_sf"/>
</dbReference>
<feature type="domain" description="Histidine kinase" evidence="14">
    <location>
        <begin position="282"/>
        <end position="517"/>
    </location>
</feature>
<dbReference type="GO" id="GO:0005509">
    <property type="term" value="F:calcium ion binding"/>
    <property type="evidence" value="ECO:0007669"/>
    <property type="project" value="UniProtKB-ARBA"/>
</dbReference>
<dbReference type="PANTHER" id="PTHR45436">
    <property type="entry name" value="SENSOR HISTIDINE KINASE YKOH"/>
    <property type="match status" value="1"/>
</dbReference>
<keyword evidence="10" id="KW-0902">Two-component regulatory system</keyword>
<comment type="catalytic activity">
    <reaction evidence="1">
        <text>ATP + protein L-histidine = ADP + protein N-phospho-L-histidine.</text>
        <dbReference type="EC" id="2.7.13.3"/>
    </reaction>
</comment>
<dbReference type="Pfam" id="PF00512">
    <property type="entry name" value="HisKA"/>
    <property type="match status" value="1"/>
</dbReference>
<comment type="caution">
    <text evidence="16">The sequence shown here is derived from an EMBL/GenBank/DDBJ whole genome shotgun (WGS) entry which is preliminary data.</text>
</comment>
<evidence type="ECO:0000256" key="7">
    <source>
        <dbReference type="ARBA" id="ARBA00022692"/>
    </source>
</evidence>
<evidence type="ECO:0000256" key="1">
    <source>
        <dbReference type="ARBA" id="ARBA00000085"/>
    </source>
</evidence>
<dbReference type="RefSeq" id="WP_253776146.1">
    <property type="nucleotide sequence ID" value="NZ_JAMTCK010000013.1"/>
</dbReference>
<dbReference type="SMART" id="SM00388">
    <property type="entry name" value="HisKA"/>
    <property type="match status" value="1"/>
</dbReference>
<dbReference type="SUPFAM" id="SSF55874">
    <property type="entry name" value="ATPase domain of HSP90 chaperone/DNA topoisomerase II/histidine kinase"/>
    <property type="match status" value="1"/>
</dbReference>
<dbReference type="InterPro" id="IPR050428">
    <property type="entry name" value="TCS_sensor_his_kinase"/>
</dbReference>
<dbReference type="SUPFAM" id="SSF158472">
    <property type="entry name" value="HAMP domain-like"/>
    <property type="match status" value="1"/>
</dbReference>
<sequence length="517" mass="54615">MLTSAQAVGPSVSGDPDAPETGTAPAGPARAKWTLRARLVAALLVLATGALTAFTLASGLLIQRSLMSRVDAQLTQFVDDLKRPRPGPALPRAPASDMRGDSLPTEFRVVVVNRDRIPIGSLGREQGEMGGPDLSAVDIGAFLRGPADPVTVADQAGGASWRVDVFSLPDGNVAVVALSLANTEATVRQLFVIEAGVGVLVLVLLGAVAHGLVRVGLRPLTRIEHTAEQIAAGELDRRVPDTDPSTEAGRLGVALNTMLGRLSTALRARQRSEERLRRFVADASHELRTPLTSIRGFAELYRRGGAPDRADVDRLLGRIESEAMRMSRLVEDLLLLARMDEERALDLVDLDLTTLAAEVVQDARVREPDRAITLDAQPEPVRVIGDEYRLRQVVTNLVNNALTHTPAGTPVAVRVRAGRSGAEAGRVLAAAGAVLPPAVPVGVIEVGDQGPGVPADQAPHVFDRFYRADPARSRQRGGAGLGLAISAAILEAHRGRIELHAADGGTGAVFRVLVPVT</sequence>
<dbReference type="Proteomes" id="UP001206128">
    <property type="component" value="Unassembled WGS sequence"/>
</dbReference>
<evidence type="ECO:0000256" key="4">
    <source>
        <dbReference type="ARBA" id="ARBA00012438"/>
    </source>
</evidence>
<dbReference type="SMART" id="SM00304">
    <property type="entry name" value="HAMP"/>
    <property type="match status" value="1"/>
</dbReference>
<dbReference type="AlphaFoldDB" id="A0AAE3GHM5"/>
<evidence type="ECO:0000256" key="5">
    <source>
        <dbReference type="ARBA" id="ARBA00022553"/>
    </source>
</evidence>
<dbReference type="SUPFAM" id="SSF47384">
    <property type="entry name" value="Homodimeric domain of signal transducing histidine kinase"/>
    <property type="match status" value="1"/>
</dbReference>
<reference evidence="16" key="1">
    <citation type="submission" date="2022-06" db="EMBL/GenBank/DDBJ databases">
        <title>Genomic Encyclopedia of Archaeal and Bacterial Type Strains, Phase II (KMG-II): from individual species to whole genera.</title>
        <authorList>
            <person name="Goeker M."/>
        </authorList>
    </citation>
    <scope>NUCLEOTIDE SEQUENCE</scope>
    <source>
        <strain evidence="16">DSM 43935</strain>
    </source>
</reference>
<evidence type="ECO:0000313" key="16">
    <source>
        <dbReference type="EMBL" id="MCP2168371.1"/>
    </source>
</evidence>
<evidence type="ECO:0000256" key="10">
    <source>
        <dbReference type="ARBA" id="ARBA00023012"/>
    </source>
</evidence>
<organism evidence="16 17">
    <name type="scientific">Goodfellowiella coeruleoviolacea</name>
    <dbReference type="NCBI Taxonomy" id="334858"/>
    <lineage>
        <taxon>Bacteria</taxon>
        <taxon>Bacillati</taxon>
        <taxon>Actinomycetota</taxon>
        <taxon>Actinomycetes</taxon>
        <taxon>Pseudonocardiales</taxon>
        <taxon>Pseudonocardiaceae</taxon>
        <taxon>Goodfellowiella</taxon>
    </lineage>
</organism>
<dbReference type="EC" id="2.7.13.3" evidence="4"/>
<evidence type="ECO:0000256" key="6">
    <source>
        <dbReference type="ARBA" id="ARBA00022679"/>
    </source>
</evidence>
<dbReference type="CDD" id="cd00082">
    <property type="entry name" value="HisKA"/>
    <property type="match status" value="1"/>
</dbReference>
<name>A0AAE3GHM5_9PSEU</name>
<keyword evidence="9 13" id="KW-1133">Transmembrane helix</keyword>
<dbReference type="Pfam" id="PF00672">
    <property type="entry name" value="HAMP"/>
    <property type="match status" value="1"/>
</dbReference>
<evidence type="ECO:0000259" key="15">
    <source>
        <dbReference type="PROSITE" id="PS50885"/>
    </source>
</evidence>
<dbReference type="Pfam" id="PF02518">
    <property type="entry name" value="HATPase_c"/>
    <property type="match status" value="1"/>
</dbReference>
<dbReference type="SMART" id="SM00387">
    <property type="entry name" value="HATPase_c"/>
    <property type="match status" value="1"/>
</dbReference>
<keyword evidence="17" id="KW-1185">Reference proteome</keyword>
<keyword evidence="7 13" id="KW-0812">Transmembrane</keyword>
<keyword evidence="5" id="KW-0597">Phosphoprotein</keyword>
<dbReference type="PANTHER" id="PTHR45436:SF5">
    <property type="entry name" value="SENSOR HISTIDINE KINASE TRCS"/>
    <property type="match status" value="1"/>
</dbReference>
<dbReference type="Gene3D" id="1.10.287.130">
    <property type="match status" value="1"/>
</dbReference>
<dbReference type="Gene3D" id="6.10.340.10">
    <property type="match status" value="1"/>
</dbReference>
<dbReference type="PROSITE" id="PS50885">
    <property type="entry name" value="HAMP"/>
    <property type="match status" value="1"/>
</dbReference>
<dbReference type="InterPro" id="IPR003594">
    <property type="entry name" value="HATPase_dom"/>
</dbReference>